<dbReference type="Proteomes" id="UP000382577">
    <property type="component" value="Unassembled WGS sequence"/>
</dbReference>
<evidence type="ECO:0000313" key="1">
    <source>
        <dbReference type="EMBL" id="VVE35383.1"/>
    </source>
</evidence>
<dbReference type="AlphaFoldDB" id="A0A5E4XGF1"/>
<organism evidence="1 2">
    <name type="scientific">Pandoraea fibrosis</name>
    <dbReference type="NCBI Taxonomy" id="1891094"/>
    <lineage>
        <taxon>Bacteria</taxon>
        <taxon>Pseudomonadati</taxon>
        <taxon>Pseudomonadota</taxon>
        <taxon>Betaproteobacteria</taxon>
        <taxon>Burkholderiales</taxon>
        <taxon>Burkholderiaceae</taxon>
        <taxon>Pandoraea</taxon>
    </lineage>
</organism>
<dbReference type="InterPro" id="IPR014926">
    <property type="entry name" value="Phage_D3112_Orf24"/>
</dbReference>
<dbReference type="OrthoDB" id="5676847at2"/>
<evidence type="ECO:0000313" key="2">
    <source>
        <dbReference type="Proteomes" id="UP000382577"/>
    </source>
</evidence>
<dbReference type="Pfam" id="PF08822">
    <property type="entry name" value="DUF1804"/>
    <property type="match status" value="1"/>
</dbReference>
<dbReference type="EMBL" id="CABPRW010000009">
    <property type="protein sequence ID" value="VVE35383.1"/>
    <property type="molecule type" value="Genomic_DNA"/>
</dbReference>
<gene>
    <name evidence="1" type="ORF">PFI31113_03834</name>
</gene>
<protein>
    <submittedName>
        <fullName evidence="1">DNA-binding protein</fullName>
    </submittedName>
</protein>
<proteinExistence type="predicted"/>
<accession>A0A5E4XGF1</accession>
<keyword evidence="1" id="KW-0238">DNA-binding</keyword>
<dbReference type="RefSeq" id="WP_150600521.1">
    <property type="nucleotide sequence ID" value="NZ_CABPRW010000009.1"/>
</dbReference>
<reference evidence="1 2" key="1">
    <citation type="submission" date="2019-08" db="EMBL/GenBank/DDBJ databases">
        <authorList>
            <person name="Peeters C."/>
        </authorList>
    </citation>
    <scope>NUCLEOTIDE SEQUENCE [LARGE SCALE GENOMIC DNA]</scope>
    <source>
        <strain evidence="1 2">LMG 31113</strain>
    </source>
</reference>
<dbReference type="GO" id="GO:0003677">
    <property type="term" value="F:DNA binding"/>
    <property type="evidence" value="ECO:0007669"/>
    <property type="project" value="UniProtKB-KW"/>
</dbReference>
<sequence>MSHNPEVRLAARSAYVYQRLPMEQVAAQLRVATSTLRRWREAAREAGDDWETARAAASLSQHANADVARRVIEDFLLMHESISESIKSEHTLSAIAKAKALASLADSYHKTMAAFRRAAPTVNRYSVALDVLNDLAEFVKVDAPHAADILLAVLPDFAQRVAKRYGKANG</sequence>
<name>A0A5E4XGF1_9BURK</name>